<evidence type="ECO:0000313" key="1">
    <source>
        <dbReference type="EMBL" id="CAG9614354.1"/>
    </source>
</evidence>
<organism evidence="1 2">
    <name type="scientific">Bacillus rhizoplanae</name>
    <dbReference type="NCBI Taxonomy" id="2880966"/>
    <lineage>
        <taxon>Bacteria</taxon>
        <taxon>Bacillati</taxon>
        <taxon>Bacillota</taxon>
        <taxon>Bacilli</taxon>
        <taxon>Bacillales</taxon>
        <taxon>Bacillaceae</taxon>
        <taxon>Bacillus</taxon>
    </lineage>
</organism>
<dbReference type="EMBL" id="CAKJTI010000026">
    <property type="protein sequence ID" value="CAG9614354.1"/>
    <property type="molecule type" value="Genomic_DNA"/>
</dbReference>
<name>A0ABN7ZZQ4_9BACI</name>
<keyword evidence="2" id="KW-1185">Reference proteome</keyword>
<evidence type="ECO:0000313" key="2">
    <source>
        <dbReference type="Proteomes" id="UP000789423"/>
    </source>
</evidence>
<accession>A0ABN7ZZQ4</accession>
<dbReference type="Proteomes" id="UP000789423">
    <property type="component" value="Unassembled WGS sequence"/>
</dbReference>
<dbReference type="RefSeq" id="WP_230576321.1">
    <property type="nucleotide sequence ID" value="NZ_CAKJTI010000026.1"/>
</dbReference>
<proteinExistence type="predicted"/>
<gene>
    <name evidence="1" type="ORF">BACCIP111899_03581</name>
</gene>
<comment type="caution">
    <text evidence="1">The sequence shown here is derived from an EMBL/GenBank/DDBJ whole genome shotgun (WGS) entry which is preliminary data.</text>
</comment>
<protein>
    <submittedName>
        <fullName evidence="1">Uncharacterized protein</fullName>
    </submittedName>
</protein>
<reference evidence="1 2" key="1">
    <citation type="submission" date="2021-10" db="EMBL/GenBank/DDBJ databases">
        <authorList>
            <person name="Criscuolo A."/>
        </authorList>
    </citation>
    <scope>NUCLEOTIDE SEQUENCE [LARGE SCALE GENOMIC DNA]</scope>
    <source>
        <strain evidence="2">CIP 111899</strain>
    </source>
</reference>
<sequence length="102" mass="11788">MDIFFMEPVACISKIIPRATVYPSISYGTVQKHPLLNGTNTHIQKLYFQTFPPVYGTKYYVTYSYSHPVQGVVVQYPTFYAPKVKSYVNHMQSYVKAHIWDG</sequence>